<proteinExistence type="predicted"/>
<gene>
    <name evidence="1" type="ORF">MILVUS5_LOCUS9323</name>
</gene>
<comment type="caution">
    <text evidence="1">The sequence shown here is derived from an EMBL/GenBank/DDBJ whole genome shotgun (WGS) entry which is preliminary data.</text>
</comment>
<dbReference type="EMBL" id="CASHSV030000024">
    <property type="protein sequence ID" value="CAJ2639263.1"/>
    <property type="molecule type" value="Genomic_DNA"/>
</dbReference>
<evidence type="ECO:0000313" key="1">
    <source>
        <dbReference type="EMBL" id="CAJ2639263.1"/>
    </source>
</evidence>
<dbReference type="Proteomes" id="UP001177021">
    <property type="component" value="Unassembled WGS sequence"/>
</dbReference>
<protein>
    <submittedName>
        <fullName evidence="1">Uncharacterized protein</fullName>
    </submittedName>
</protein>
<organism evidence="1 2">
    <name type="scientific">Trifolium pratense</name>
    <name type="common">Red clover</name>
    <dbReference type="NCBI Taxonomy" id="57577"/>
    <lineage>
        <taxon>Eukaryota</taxon>
        <taxon>Viridiplantae</taxon>
        <taxon>Streptophyta</taxon>
        <taxon>Embryophyta</taxon>
        <taxon>Tracheophyta</taxon>
        <taxon>Spermatophyta</taxon>
        <taxon>Magnoliopsida</taxon>
        <taxon>eudicotyledons</taxon>
        <taxon>Gunneridae</taxon>
        <taxon>Pentapetalae</taxon>
        <taxon>rosids</taxon>
        <taxon>fabids</taxon>
        <taxon>Fabales</taxon>
        <taxon>Fabaceae</taxon>
        <taxon>Papilionoideae</taxon>
        <taxon>50 kb inversion clade</taxon>
        <taxon>NPAAA clade</taxon>
        <taxon>Hologalegina</taxon>
        <taxon>IRL clade</taxon>
        <taxon>Trifolieae</taxon>
        <taxon>Trifolium</taxon>
    </lineage>
</organism>
<sequence>MLKILKFVYALINIFSLILLVTGEHIFPIVNVYGSHVKCIKIDNCPNDRCPDPFVLRCIGRKCYCS</sequence>
<name>A0ACB0J6B8_TRIPR</name>
<evidence type="ECO:0000313" key="2">
    <source>
        <dbReference type="Proteomes" id="UP001177021"/>
    </source>
</evidence>
<reference evidence="1" key="1">
    <citation type="submission" date="2023-10" db="EMBL/GenBank/DDBJ databases">
        <authorList>
            <person name="Rodriguez Cubillos JULIANA M."/>
            <person name="De Vega J."/>
        </authorList>
    </citation>
    <scope>NUCLEOTIDE SEQUENCE</scope>
</reference>
<accession>A0ACB0J6B8</accession>
<keyword evidence="2" id="KW-1185">Reference proteome</keyword>